<dbReference type="Pfam" id="PF04717">
    <property type="entry name" value="Phage_base_V"/>
    <property type="match status" value="1"/>
</dbReference>
<organism evidence="2 3">
    <name type="scientific">Tumebacillus flagellatus</name>
    <dbReference type="NCBI Taxonomy" id="1157490"/>
    <lineage>
        <taxon>Bacteria</taxon>
        <taxon>Bacillati</taxon>
        <taxon>Bacillota</taxon>
        <taxon>Bacilli</taxon>
        <taxon>Bacillales</taxon>
        <taxon>Alicyclobacillaceae</taxon>
        <taxon>Tumebacillus</taxon>
    </lineage>
</organism>
<dbReference type="STRING" id="1157490.EL26_17465"/>
<reference evidence="2 3" key="1">
    <citation type="journal article" date="2013" name="Int. J. Syst. Evol. Microbiol.">
        <title>Tumebacillus flagellatus sp. nov., an alpha-amylase/pullulanase-producing bacterium isolated from cassava wastewater.</title>
        <authorList>
            <person name="Wang Q."/>
            <person name="Xie N."/>
            <person name="Qin Y."/>
            <person name="Shen N."/>
            <person name="Zhu J."/>
            <person name="Mi H."/>
            <person name="Huang R."/>
        </authorList>
    </citation>
    <scope>NUCLEOTIDE SEQUENCE [LARGE SCALE GENOMIC DNA]</scope>
    <source>
        <strain evidence="2 3">GST4</strain>
    </source>
</reference>
<keyword evidence="3" id="KW-1185">Reference proteome</keyword>
<dbReference type="EMBL" id="JMIR01000028">
    <property type="protein sequence ID" value="KEO82098.1"/>
    <property type="molecule type" value="Genomic_DNA"/>
</dbReference>
<dbReference type="InterPro" id="IPR037026">
    <property type="entry name" value="Vgr_OB-fold_dom_sf"/>
</dbReference>
<name>A0A074LQM8_9BACL</name>
<dbReference type="InterPro" id="IPR006531">
    <property type="entry name" value="Gp5/Vgr_OB"/>
</dbReference>
<protein>
    <recommendedName>
        <fullName evidence="1">Gp5/Type VI secretion system Vgr protein OB-fold domain-containing protein</fullName>
    </recommendedName>
</protein>
<dbReference type="Proteomes" id="UP000027931">
    <property type="component" value="Unassembled WGS sequence"/>
</dbReference>
<proteinExistence type="predicted"/>
<evidence type="ECO:0000313" key="2">
    <source>
        <dbReference type="EMBL" id="KEO82098.1"/>
    </source>
</evidence>
<dbReference type="eggNOG" id="COG3501">
    <property type="taxonomic scope" value="Bacteria"/>
</dbReference>
<dbReference type="OrthoDB" id="2679910at2"/>
<evidence type="ECO:0000259" key="1">
    <source>
        <dbReference type="Pfam" id="PF04717"/>
    </source>
</evidence>
<dbReference type="Gene3D" id="2.40.50.230">
    <property type="entry name" value="Gp5 N-terminal domain"/>
    <property type="match status" value="1"/>
</dbReference>
<evidence type="ECO:0000313" key="3">
    <source>
        <dbReference type="Proteomes" id="UP000027931"/>
    </source>
</evidence>
<comment type="caution">
    <text evidence="2">The sequence shown here is derived from an EMBL/GenBank/DDBJ whole genome shotgun (WGS) entry which is preliminary data.</text>
</comment>
<dbReference type="RefSeq" id="WP_052036499.1">
    <property type="nucleotide sequence ID" value="NZ_JMIR01000028.1"/>
</dbReference>
<gene>
    <name evidence="2" type="ORF">EL26_17465</name>
</gene>
<dbReference type="AlphaFoldDB" id="A0A074LQM8"/>
<sequence>MYNPSMNWIEQIKFIVREMLNAKSFVLEGLVTSVDPKPPCKVKVMLQPYEIETGWLRLATPCHGGSVSLVLPPPEEGMPVKVIFDLGDIKHGTVIGNVPNDKTVPPDIPSGSAGFVHQSGSSLLIGPDGTVTIKGKAVKIQGPTTIQGPDHSQSW</sequence>
<accession>A0A074LQM8</accession>
<feature type="domain" description="Gp5/Type VI secretion system Vgr protein OB-fold" evidence="1">
    <location>
        <begin position="28"/>
        <end position="97"/>
    </location>
</feature>